<reference evidence="8" key="4">
    <citation type="submission" date="2019-03" db="UniProtKB">
        <authorList>
            <consortium name="EnsemblPlants"/>
        </authorList>
    </citation>
    <scope>IDENTIFICATION</scope>
</reference>
<dbReference type="AlphaFoldDB" id="A0A453LDB8"/>
<dbReference type="InterPro" id="IPR004331">
    <property type="entry name" value="SPX_dom"/>
</dbReference>
<reference evidence="8" key="3">
    <citation type="journal article" date="2017" name="Nature">
        <title>Genome sequence of the progenitor of the wheat D genome Aegilops tauschii.</title>
        <authorList>
            <person name="Luo M.C."/>
            <person name="Gu Y.Q."/>
            <person name="Puiu D."/>
            <person name="Wang H."/>
            <person name="Twardziok S.O."/>
            <person name="Deal K.R."/>
            <person name="Huo N."/>
            <person name="Zhu T."/>
            <person name="Wang L."/>
            <person name="Wang Y."/>
            <person name="McGuire P.E."/>
            <person name="Liu S."/>
            <person name="Long H."/>
            <person name="Ramasamy R.K."/>
            <person name="Rodriguez J.C."/>
            <person name="Van S.L."/>
            <person name="Yuan L."/>
            <person name="Wang Z."/>
            <person name="Xia Z."/>
            <person name="Xiao L."/>
            <person name="Anderson O.D."/>
            <person name="Ouyang S."/>
            <person name="Liang Y."/>
            <person name="Zimin A.V."/>
            <person name="Pertea G."/>
            <person name="Qi P."/>
            <person name="Bennetzen J.L."/>
            <person name="Dai X."/>
            <person name="Dawson M.W."/>
            <person name="Muller H.G."/>
            <person name="Kugler K."/>
            <person name="Rivarola-Duarte L."/>
            <person name="Spannagl M."/>
            <person name="Mayer K.F.X."/>
            <person name="Lu F.H."/>
            <person name="Bevan M.W."/>
            <person name="Leroy P."/>
            <person name="Li P."/>
            <person name="You F.M."/>
            <person name="Sun Q."/>
            <person name="Liu Z."/>
            <person name="Lyons E."/>
            <person name="Wicker T."/>
            <person name="Salzberg S.L."/>
            <person name="Devos K.M."/>
            <person name="Dvorak J."/>
        </authorList>
    </citation>
    <scope>NUCLEOTIDE SEQUENCE [LARGE SCALE GENOMIC DNA]</scope>
    <source>
        <strain evidence="8">cv. AL8/78</strain>
    </source>
</reference>
<keyword evidence="9" id="KW-1185">Reference proteome</keyword>
<evidence type="ECO:0000313" key="8">
    <source>
        <dbReference type="EnsemblPlants" id="AET5Gv20718700.6"/>
    </source>
</evidence>
<evidence type="ECO:0000256" key="2">
    <source>
        <dbReference type="ARBA" id="ARBA00008335"/>
    </source>
</evidence>
<feature type="transmembrane region" description="Helical" evidence="6">
    <location>
        <begin position="250"/>
        <end position="271"/>
    </location>
</feature>
<feature type="domain" description="SPX" evidence="7">
    <location>
        <begin position="2"/>
        <end position="145"/>
    </location>
</feature>
<dbReference type="PROSITE" id="PS51382">
    <property type="entry name" value="SPX"/>
    <property type="match status" value="1"/>
</dbReference>
<comment type="similarity">
    <text evidence="2">Belongs to the major facilitator superfamily.</text>
</comment>
<dbReference type="CDD" id="cd14479">
    <property type="entry name" value="SPX-MFS_plant"/>
    <property type="match status" value="1"/>
</dbReference>
<dbReference type="InterPro" id="IPR051068">
    <property type="entry name" value="MFS_Domain-Containing_Protein"/>
</dbReference>
<sequence length="329" mass="37593">MVNFSKKLTTDQVPGWEEYYFNYKLLKARVKVYTVQTKQGNHDRRRVLKDFSKLLDDEIEKIVLFMIEQQGLIAARLEELGKRRAVLEDIPLLQEITELREDYRAVGHDLVRLLRFVDLNANAVRKILKKFDERLGYKFTDYYVRSRSNHPYSQLQQVFKHVGIGAVVGALSRNLGDLEEREGSYLNIYDQNPLAIPKDPIIDMIKATADKLTNSTNFLRFLGQHALIRQGSIADDSPEEQQVSEDKYHFISLVLNLANTFLYMVNTYIVVPTADDYATSLGAAATVCGVIIGSMAVAQLFSSVYFSAWSNRSYFRPLLFSSVVLLLGN</sequence>
<keyword evidence="3 6" id="KW-0812">Transmembrane</keyword>
<proteinExistence type="inferred from homology"/>
<dbReference type="EnsemblPlants" id="AET5Gv20718700.6">
    <property type="protein sequence ID" value="AET5Gv20718700.6"/>
    <property type="gene ID" value="AET5Gv20718700"/>
</dbReference>
<evidence type="ECO:0000256" key="4">
    <source>
        <dbReference type="ARBA" id="ARBA00022989"/>
    </source>
</evidence>
<comment type="subcellular location">
    <subcellularLocation>
        <location evidence="1">Membrane</location>
        <topology evidence="1">Multi-pass membrane protein</topology>
    </subcellularLocation>
</comment>
<dbReference type="PANTHER" id="PTHR23510:SF65">
    <property type="entry name" value="SPX DOMAIN-CONTAINING MEMBRANE PROTEIN OS09G0521800"/>
    <property type="match status" value="1"/>
</dbReference>
<reference evidence="8" key="5">
    <citation type="journal article" date="2021" name="G3 (Bethesda)">
        <title>Aegilops tauschii genome assembly Aet v5.0 features greater sequence contiguity and improved annotation.</title>
        <authorList>
            <person name="Wang L."/>
            <person name="Zhu T."/>
            <person name="Rodriguez J.C."/>
            <person name="Deal K.R."/>
            <person name="Dubcovsky J."/>
            <person name="McGuire P.E."/>
            <person name="Lux T."/>
            <person name="Spannagl M."/>
            <person name="Mayer K.F.X."/>
            <person name="Baldrich P."/>
            <person name="Meyers B.C."/>
            <person name="Huo N."/>
            <person name="Gu Y.Q."/>
            <person name="Zhou H."/>
            <person name="Devos K.M."/>
            <person name="Bennetzen J.L."/>
            <person name="Unver T."/>
            <person name="Budak H."/>
            <person name="Gulick P.J."/>
            <person name="Galiba G."/>
            <person name="Kalapos B."/>
            <person name="Nelson D.R."/>
            <person name="Li P."/>
            <person name="You F.M."/>
            <person name="Luo M.C."/>
            <person name="Dvorak J."/>
        </authorList>
    </citation>
    <scope>NUCLEOTIDE SEQUENCE [LARGE SCALE GENOMIC DNA]</scope>
    <source>
        <strain evidence="8">cv. AL8/78</strain>
    </source>
</reference>
<dbReference type="InterPro" id="IPR036259">
    <property type="entry name" value="MFS_trans_sf"/>
</dbReference>
<dbReference type="InterPro" id="IPR045264">
    <property type="entry name" value="SPXM_SPX_plant"/>
</dbReference>
<evidence type="ECO:0000256" key="5">
    <source>
        <dbReference type="ARBA" id="ARBA00023136"/>
    </source>
</evidence>
<reference evidence="9" key="1">
    <citation type="journal article" date="2014" name="Science">
        <title>Ancient hybridizations among the ancestral genomes of bread wheat.</title>
        <authorList>
            <consortium name="International Wheat Genome Sequencing Consortium,"/>
            <person name="Marcussen T."/>
            <person name="Sandve S.R."/>
            <person name="Heier L."/>
            <person name="Spannagl M."/>
            <person name="Pfeifer M."/>
            <person name="Jakobsen K.S."/>
            <person name="Wulff B.B."/>
            <person name="Steuernagel B."/>
            <person name="Mayer K.F."/>
            <person name="Olsen O.A."/>
        </authorList>
    </citation>
    <scope>NUCLEOTIDE SEQUENCE [LARGE SCALE GENOMIC DNA]</scope>
    <source>
        <strain evidence="9">cv. AL8/78</strain>
    </source>
</reference>
<evidence type="ECO:0000259" key="7">
    <source>
        <dbReference type="PROSITE" id="PS51382"/>
    </source>
</evidence>
<dbReference type="SUPFAM" id="SSF103473">
    <property type="entry name" value="MFS general substrate transporter"/>
    <property type="match status" value="1"/>
</dbReference>
<feature type="transmembrane region" description="Helical" evidence="6">
    <location>
        <begin position="283"/>
        <end position="306"/>
    </location>
</feature>
<dbReference type="GO" id="GO:0016020">
    <property type="term" value="C:membrane"/>
    <property type="evidence" value="ECO:0007669"/>
    <property type="project" value="UniProtKB-SubCell"/>
</dbReference>
<name>A0A453LDB8_AEGTS</name>
<organism evidence="8 9">
    <name type="scientific">Aegilops tauschii subsp. strangulata</name>
    <name type="common">Goatgrass</name>
    <dbReference type="NCBI Taxonomy" id="200361"/>
    <lineage>
        <taxon>Eukaryota</taxon>
        <taxon>Viridiplantae</taxon>
        <taxon>Streptophyta</taxon>
        <taxon>Embryophyta</taxon>
        <taxon>Tracheophyta</taxon>
        <taxon>Spermatophyta</taxon>
        <taxon>Magnoliopsida</taxon>
        <taxon>Liliopsida</taxon>
        <taxon>Poales</taxon>
        <taxon>Poaceae</taxon>
        <taxon>BOP clade</taxon>
        <taxon>Pooideae</taxon>
        <taxon>Triticodae</taxon>
        <taxon>Triticeae</taxon>
        <taxon>Triticinae</taxon>
        <taxon>Aegilops</taxon>
    </lineage>
</organism>
<evidence type="ECO:0000256" key="3">
    <source>
        <dbReference type="ARBA" id="ARBA00022692"/>
    </source>
</evidence>
<keyword evidence="4 6" id="KW-1133">Transmembrane helix</keyword>
<evidence type="ECO:0000256" key="6">
    <source>
        <dbReference type="SAM" id="Phobius"/>
    </source>
</evidence>
<evidence type="ECO:0000313" key="9">
    <source>
        <dbReference type="Proteomes" id="UP000015105"/>
    </source>
</evidence>
<accession>A0A453LDB8</accession>
<evidence type="ECO:0000256" key="1">
    <source>
        <dbReference type="ARBA" id="ARBA00004141"/>
    </source>
</evidence>
<keyword evidence="5 6" id="KW-0472">Membrane</keyword>
<dbReference type="Gramene" id="AET5Gv20718700.6">
    <property type="protein sequence ID" value="AET5Gv20718700.6"/>
    <property type="gene ID" value="AET5Gv20718700"/>
</dbReference>
<dbReference type="Proteomes" id="UP000015105">
    <property type="component" value="Chromosome 5D"/>
</dbReference>
<dbReference type="PANTHER" id="PTHR23510">
    <property type="entry name" value="INNER MEMBRANE TRANSPORT PROTEIN YAJR"/>
    <property type="match status" value="1"/>
</dbReference>
<protein>
    <recommendedName>
        <fullName evidence="7">SPX domain-containing protein</fullName>
    </recommendedName>
</protein>
<reference evidence="9" key="2">
    <citation type="journal article" date="2017" name="Nat. Plants">
        <title>The Aegilops tauschii genome reveals multiple impacts of transposons.</title>
        <authorList>
            <person name="Zhao G."/>
            <person name="Zou C."/>
            <person name="Li K."/>
            <person name="Wang K."/>
            <person name="Li T."/>
            <person name="Gao L."/>
            <person name="Zhang X."/>
            <person name="Wang H."/>
            <person name="Yang Z."/>
            <person name="Liu X."/>
            <person name="Jiang W."/>
            <person name="Mao L."/>
            <person name="Kong X."/>
            <person name="Jiao Y."/>
            <person name="Jia J."/>
        </authorList>
    </citation>
    <scope>NUCLEOTIDE SEQUENCE [LARGE SCALE GENOMIC DNA]</scope>
    <source>
        <strain evidence="9">cv. AL8/78</strain>
    </source>
</reference>